<keyword evidence="9 11" id="KW-1133">Transmembrane helix</keyword>
<evidence type="ECO:0000256" key="1">
    <source>
        <dbReference type="ARBA" id="ARBA00004477"/>
    </source>
</evidence>
<evidence type="ECO:0000256" key="2">
    <source>
        <dbReference type="ARBA" id="ARBA00004742"/>
    </source>
</evidence>
<dbReference type="EC" id="3.1.3.9" evidence="4"/>
<dbReference type="STRING" id="62062.ENSHHUP00000071345"/>
<dbReference type="InterPro" id="IPR000326">
    <property type="entry name" value="PAP2/HPO"/>
</dbReference>
<dbReference type="AlphaFoldDB" id="A0A4W5QBE8"/>
<proteinExistence type="inferred from homology"/>
<keyword evidence="6 11" id="KW-0812">Transmembrane</keyword>
<keyword evidence="14" id="KW-1185">Reference proteome</keyword>
<evidence type="ECO:0000256" key="6">
    <source>
        <dbReference type="ARBA" id="ARBA00022692"/>
    </source>
</evidence>
<evidence type="ECO:0000256" key="4">
    <source>
        <dbReference type="ARBA" id="ARBA00012634"/>
    </source>
</evidence>
<feature type="transmembrane region" description="Helical" evidence="11">
    <location>
        <begin position="122"/>
        <end position="143"/>
    </location>
</feature>
<dbReference type="Ensembl" id="ENSHHUT00000073719.1">
    <property type="protein sequence ID" value="ENSHHUP00000071345.1"/>
    <property type="gene ID" value="ENSHHUG00000041928.1"/>
</dbReference>
<evidence type="ECO:0000256" key="7">
    <source>
        <dbReference type="ARBA" id="ARBA00022801"/>
    </source>
</evidence>
<evidence type="ECO:0000256" key="11">
    <source>
        <dbReference type="SAM" id="Phobius"/>
    </source>
</evidence>
<dbReference type="PANTHER" id="PTHR12591">
    <property type="entry name" value="GLUCOSE-6-PHOSPHATASE"/>
    <property type="match status" value="1"/>
</dbReference>
<keyword evidence="10 11" id="KW-0472">Membrane</keyword>
<dbReference type="Pfam" id="PF01569">
    <property type="entry name" value="PAP2"/>
    <property type="match status" value="1"/>
</dbReference>
<sequence>MDLFHSWGWRWPSICRPSMGIIRAGLASTVADLHTTFFCFFPVWFYLCRDKGVKLIWVAAIGDWLNLVLKWVLFGERHYWWVHDTHFYGTDPAPTNVCQSIAMVVLEQGLSVLFIPRFFQVGLWMLLWTVELLVCMSRVYMAAHFPHHVISGVITGVMVAEVFSRVQWIYRASLKKYFYTTLFLLSFAVGRTMYTEIISVDLATLLYKLRTMVEVGCSCHLEVCKSVGLAKLMNREWEWVWEARTPQELGTIRFYLQKNNNSEIIGFKVLNPHWFERCHHHFFKSCILLNITT</sequence>
<dbReference type="Proteomes" id="UP000314982">
    <property type="component" value="Unassembled WGS sequence"/>
</dbReference>
<dbReference type="GO" id="GO:0005789">
    <property type="term" value="C:endoplasmic reticulum membrane"/>
    <property type="evidence" value="ECO:0007669"/>
    <property type="project" value="UniProtKB-SubCell"/>
</dbReference>
<dbReference type="SUPFAM" id="SSF48317">
    <property type="entry name" value="Acid phosphatase/Vanadium-dependent haloperoxidase"/>
    <property type="match status" value="1"/>
</dbReference>
<evidence type="ECO:0000313" key="14">
    <source>
        <dbReference type="Proteomes" id="UP000314982"/>
    </source>
</evidence>
<accession>A0A4W5QBE8</accession>
<keyword evidence="5" id="KW-0312">Gluconeogenesis</keyword>
<evidence type="ECO:0000256" key="8">
    <source>
        <dbReference type="ARBA" id="ARBA00022824"/>
    </source>
</evidence>
<dbReference type="GeneTree" id="ENSGT00950000183150"/>
<feature type="transmembrane region" description="Helical" evidence="11">
    <location>
        <begin position="55"/>
        <end position="73"/>
    </location>
</feature>
<reference evidence="13" key="3">
    <citation type="submission" date="2025-09" db="UniProtKB">
        <authorList>
            <consortium name="Ensembl"/>
        </authorList>
    </citation>
    <scope>IDENTIFICATION</scope>
</reference>
<evidence type="ECO:0000256" key="9">
    <source>
        <dbReference type="ARBA" id="ARBA00022989"/>
    </source>
</evidence>
<name>A0A4W5QBE8_9TELE</name>
<evidence type="ECO:0000256" key="3">
    <source>
        <dbReference type="ARBA" id="ARBA00009266"/>
    </source>
</evidence>
<feature type="transmembrane region" description="Helical" evidence="11">
    <location>
        <begin position="149"/>
        <end position="170"/>
    </location>
</feature>
<dbReference type="GO" id="GO:0051156">
    <property type="term" value="P:glucose 6-phosphate metabolic process"/>
    <property type="evidence" value="ECO:0007669"/>
    <property type="project" value="TreeGrafter"/>
</dbReference>
<reference evidence="14" key="1">
    <citation type="submission" date="2018-06" db="EMBL/GenBank/DDBJ databases">
        <title>Genome assembly of Danube salmon.</title>
        <authorList>
            <person name="Macqueen D.J."/>
            <person name="Gundappa M.K."/>
        </authorList>
    </citation>
    <scope>NUCLEOTIDE SEQUENCE [LARGE SCALE GENOMIC DNA]</scope>
</reference>
<keyword evidence="8" id="KW-0256">Endoplasmic reticulum</keyword>
<dbReference type="GO" id="GO:0004346">
    <property type="term" value="F:glucose-6-phosphatase activity"/>
    <property type="evidence" value="ECO:0007669"/>
    <property type="project" value="UniProtKB-EC"/>
</dbReference>
<evidence type="ECO:0000256" key="10">
    <source>
        <dbReference type="ARBA" id="ARBA00023136"/>
    </source>
</evidence>
<protein>
    <recommendedName>
        <fullName evidence="4">glucose-6-phosphatase</fullName>
        <ecNumber evidence="4">3.1.3.9</ecNumber>
    </recommendedName>
</protein>
<feature type="domain" description="Phosphatidic acid phosphatase type 2/haloperoxidase" evidence="12">
    <location>
        <begin position="51"/>
        <end position="164"/>
    </location>
</feature>
<keyword evidence="7" id="KW-0378">Hydrolase</keyword>
<dbReference type="SMART" id="SM00014">
    <property type="entry name" value="acidPPc"/>
    <property type="match status" value="1"/>
</dbReference>
<comment type="subcellular location">
    <subcellularLocation>
        <location evidence="1">Endoplasmic reticulum membrane</location>
        <topology evidence="1">Multi-pass membrane protein</topology>
    </subcellularLocation>
</comment>
<reference evidence="13" key="2">
    <citation type="submission" date="2025-08" db="UniProtKB">
        <authorList>
            <consortium name="Ensembl"/>
        </authorList>
    </citation>
    <scope>IDENTIFICATION</scope>
</reference>
<dbReference type="PANTHER" id="PTHR12591:SF5">
    <property type="entry name" value="GLUCOSE-6-PHOSPHATASE"/>
    <property type="match status" value="1"/>
</dbReference>
<dbReference type="InterPro" id="IPR036938">
    <property type="entry name" value="PAP2/HPO_sf"/>
</dbReference>
<evidence type="ECO:0000259" key="12">
    <source>
        <dbReference type="SMART" id="SM00014"/>
    </source>
</evidence>
<organism evidence="13 14">
    <name type="scientific">Hucho hucho</name>
    <name type="common">huchen</name>
    <dbReference type="NCBI Taxonomy" id="62062"/>
    <lineage>
        <taxon>Eukaryota</taxon>
        <taxon>Metazoa</taxon>
        <taxon>Chordata</taxon>
        <taxon>Craniata</taxon>
        <taxon>Vertebrata</taxon>
        <taxon>Euteleostomi</taxon>
        <taxon>Actinopterygii</taxon>
        <taxon>Neopterygii</taxon>
        <taxon>Teleostei</taxon>
        <taxon>Protacanthopterygii</taxon>
        <taxon>Salmoniformes</taxon>
        <taxon>Salmonidae</taxon>
        <taxon>Salmoninae</taxon>
        <taxon>Hucho</taxon>
    </lineage>
</organism>
<evidence type="ECO:0000313" key="13">
    <source>
        <dbReference type="Ensembl" id="ENSHHUP00000071345.1"/>
    </source>
</evidence>
<dbReference type="GO" id="GO:0006094">
    <property type="term" value="P:gluconeogenesis"/>
    <property type="evidence" value="ECO:0007669"/>
    <property type="project" value="UniProtKB-KW"/>
</dbReference>
<feature type="transmembrane region" description="Helical" evidence="11">
    <location>
        <begin position="20"/>
        <end position="48"/>
    </location>
</feature>
<comment type="similarity">
    <text evidence="3">Belongs to the glucose-6-phosphatase family.</text>
</comment>
<evidence type="ECO:0000256" key="5">
    <source>
        <dbReference type="ARBA" id="ARBA00022432"/>
    </source>
</evidence>
<comment type="pathway">
    <text evidence="2">Carbohydrate biosynthesis; gluconeogenesis.</text>
</comment>